<keyword evidence="3" id="KW-0862">Zinc</keyword>
<comment type="caution">
    <text evidence="7">The sequence shown here is derived from an EMBL/GenBank/DDBJ whole genome shotgun (WGS) entry which is preliminary data.</text>
</comment>
<feature type="transmembrane region" description="Helical" evidence="5">
    <location>
        <begin position="14"/>
        <end position="34"/>
    </location>
</feature>
<evidence type="ECO:0000313" key="8">
    <source>
        <dbReference type="Proteomes" id="UP000657918"/>
    </source>
</evidence>
<dbReference type="PROSITE" id="PS50089">
    <property type="entry name" value="ZF_RING_2"/>
    <property type="match status" value="1"/>
</dbReference>
<protein>
    <recommendedName>
        <fullName evidence="6">RING-type domain-containing protein</fullName>
    </recommendedName>
</protein>
<dbReference type="PANTHER" id="PTHR45969:SF81">
    <property type="entry name" value="OS08G0157400 PROTEIN"/>
    <property type="match status" value="1"/>
</dbReference>
<evidence type="ECO:0000313" key="7">
    <source>
        <dbReference type="EMBL" id="KAF9667068.1"/>
    </source>
</evidence>
<dbReference type="GO" id="GO:0016567">
    <property type="term" value="P:protein ubiquitination"/>
    <property type="evidence" value="ECO:0007669"/>
    <property type="project" value="TreeGrafter"/>
</dbReference>
<organism evidence="7 8">
    <name type="scientific">Salix dunnii</name>
    <dbReference type="NCBI Taxonomy" id="1413687"/>
    <lineage>
        <taxon>Eukaryota</taxon>
        <taxon>Viridiplantae</taxon>
        <taxon>Streptophyta</taxon>
        <taxon>Embryophyta</taxon>
        <taxon>Tracheophyta</taxon>
        <taxon>Spermatophyta</taxon>
        <taxon>Magnoliopsida</taxon>
        <taxon>eudicotyledons</taxon>
        <taxon>Gunneridae</taxon>
        <taxon>Pentapetalae</taxon>
        <taxon>rosids</taxon>
        <taxon>fabids</taxon>
        <taxon>Malpighiales</taxon>
        <taxon>Salicaceae</taxon>
        <taxon>Saliceae</taxon>
        <taxon>Salix</taxon>
    </lineage>
</organism>
<dbReference type="InterPro" id="IPR001841">
    <property type="entry name" value="Znf_RING"/>
</dbReference>
<proteinExistence type="predicted"/>
<dbReference type="Pfam" id="PF13639">
    <property type="entry name" value="zf-RING_2"/>
    <property type="match status" value="1"/>
</dbReference>
<dbReference type="PANTHER" id="PTHR45969">
    <property type="entry name" value="RING ZINC FINGER PROTEIN-RELATED"/>
    <property type="match status" value="1"/>
</dbReference>
<keyword evidence="1" id="KW-0479">Metal-binding</keyword>
<sequence>MGIPFVAVKMPKFFGFKLLVGFLTFIKLVFLLTLNNLRISRPPRLLYNSDQDQDSTEGYVLLIDEFFPSPIPVPVSTLARLIKNKLQVMAYSSLLERLGKLEDDQENVCPVCLECIAGRDEVRKLCNCSHVFHLKCLDSWVDQAHVTCPTCRCILFPEKMGAAAMYLLAFQDSLVDEQAPEAAESGVSPKCGVYCLGIIILETISGKFPCQCLNNAKGGTGVAQPVESAIFDGRETDFLGPEIAGSKTSLWNTPQSIIATFTNLCTA</sequence>
<keyword evidence="8" id="KW-1185">Reference proteome</keyword>
<evidence type="ECO:0000256" key="1">
    <source>
        <dbReference type="ARBA" id="ARBA00022723"/>
    </source>
</evidence>
<dbReference type="AlphaFoldDB" id="A0A835JE23"/>
<name>A0A835JE23_9ROSI</name>
<gene>
    <name evidence="7" type="ORF">SADUNF_Sadunf16G0294400</name>
</gene>
<evidence type="ECO:0000256" key="3">
    <source>
        <dbReference type="ARBA" id="ARBA00022833"/>
    </source>
</evidence>
<evidence type="ECO:0000256" key="4">
    <source>
        <dbReference type="PROSITE-ProRule" id="PRU00175"/>
    </source>
</evidence>
<dbReference type="EMBL" id="JADGMS010000016">
    <property type="protein sequence ID" value="KAF9667068.1"/>
    <property type="molecule type" value="Genomic_DNA"/>
</dbReference>
<dbReference type="Proteomes" id="UP000657918">
    <property type="component" value="Chromosome 16"/>
</dbReference>
<dbReference type="Gene3D" id="3.30.40.10">
    <property type="entry name" value="Zinc/RING finger domain, C3HC4 (zinc finger)"/>
    <property type="match status" value="1"/>
</dbReference>
<dbReference type="SUPFAM" id="SSF57850">
    <property type="entry name" value="RING/U-box"/>
    <property type="match status" value="1"/>
</dbReference>
<dbReference type="OrthoDB" id="8062037at2759"/>
<evidence type="ECO:0000259" key="6">
    <source>
        <dbReference type="PROSITE" id="PS50089"/>
    </source>
</evidence>
<keyword evidence="5" id="KW-0812">Transmembrane</keyword>
<keyword evidence="5" id="KW-0472">Membrane</keyword>
<accession>A0A835JE23</accession>
<keyword evidence="5" id="KW-1133">Transmembrane helix</keyword>
<evidence type="ECO:0000256" key="5">
    <source>
        <dbReference type="SAM" id="Phobius"/>
    </source>
</evidence>
<dbReference type="SMART" id="SM00184">
    <property type="entry name" value="RING"/>
    <property type="match status" value="1"/>
</dbReference>
<evidence type="ECO:0000256" key="2">
    <source>
        <dbReference type="ARBA" id="ARBA00022771"/>
    </source>
</evidence>
<dbReference type="GO" id="GO:0008270">
    <property type="term" value="F:zinc ion binding"/>
    <property type="evidence" value="ECO:0007669"/>
    <property type="project" value="UniProtKB-KW"/>
</dbReference>
<dbReference type="GO" id="GO:0061630">
    <property type="term" value="F:ubiquitin protein ligase activity"/>
    <property type="evidence" value="ECO:0007669"/>
    <property type="project" value="TreeGrafter"/>
</dbReference>
<reference evidence="7 8" key="1">
    <citation type="submission" date="2020-10" db="EMBL/GenBank/DDBJ databases">
        <title>Plant Genome Project.</title>
        <authorList>
            <person name="Zhang R.-G."/>
        </authorList>
    </citation>
    <scope>NUCLEOTIDE SEQUENCE [LARGE SCALE GENOMIC DNA]</scope>
    <source>
        <strain evidence="7">FAFU-HL-1</strain>
        <tissue evidence="7">Leaf</tissue>
    </source>
</reference>
<dbReference type="InterPro" id="IPR013083">
    <property type="entry name" value="Znf_RING/FYVE/PHD"/>
</dbReference>
<keyword evidence="2 4" id="KW-0863">Zinc-finger</keyword>
<feature type="domain" description="RING-type" evidence="6">
    <location>
        <begin position="109"/>
        <end position="152"/>
    </location>
</feature>